<dbReference type="GO" id="GO:0034475">
    <property type="term" value="P:U4 snRNA 3'-end processing"/>
    <property type="evidence" value="ECO:0007669"/>
    <property type="project" value="TreeGrafter"/>
</dbReference>
<gene>
    <name evidence="13" type="primary">RRP45</name>
    <name evidence="13" type="ORF">DEBR0S1_13674G</name>
</gene>
<keyword evidence="5" id="KW-0963">Cytoplasm</keyword>
<dbReference type="GO" id="GO:0000467">
    <property type="term" value="P:exonucleolytic trimming to generate mature 3'-end of 5.8S rRNA from tricistronic rRNA transcript (SSU-rRNA, 5.8S rRNA, LSU-rRNA)"/>
    <property type="evidence" value="ECO:0007669"/>
    <property type="project" value="UniProtKB-ARBA"/>
</dbReference>
<dbReference type="InterPro" id="IPR050590">
    <property type="entry name" value="Exosome_comp_Rrp42_subfam"/>
</dbReference>
<dbReference type="GO" id="GO:0016075">
    <property type="term" value="P:rRNA catabolic process"/>
    <property type="evidence" value="ECO:0007669"/>
    <property type="project" value="TreeGrafter"/>
</dbReference>
<dbReference type="Pfam" id="PF01138">
    <property type="entry name" value="RNase_PH"/>
    <property type="match status" value="1"/>
</dbReference>
<dbReference type="PANTHER" id="PTHR11097">
    <property type="entry name" value="EXOSOME COMPLEX EXONUCLEASE RIBOSOMAL RNA PROCESSING PROTEIN"/>
    <property type="match status" value="1"/>
</dbReference>
<dbReference type="InterPro" id="IPR020568">
    <property type="entry name" value="Ribosomal_Su5_D2-typ_SF"/>
</dbReference>
<evidence type="ECO:0000256" key="3">
    <source>
        <dbReference type="ARBA" id="ARBA00006678"/>
    </source>
</evidence>
<dbReference type="GO" id="GO:0071038">
    <property type="term" value="P:TRAMP-dependent tRNA surveillance pathway"/>
    <property type="evidence" value="ECO:0007669"/>
    <property type="project" value="TreeGrafter"/>
</dbReference>
<comment type="similarity">
    <text evidence="3">Belongs to the RNase PH family.</text>
</comment>
<dbReference type="GO" id="GO:0071028">
    <property type="term" value="P:nuclear mRNA surveillance"/>
    <property type="evidence" value="ECO:0007669"/>
    <property type="project" value="TreeGrafter"/>
</dbReference>
<keyword evidence="14" id="KW-1185">Reference proteome</keyword>
<dbReference type="GO" id="GO:0000177">
    <property type="term" value="C:cytoplasmic exosome (RNase complex)"/>
    <property type="evidence" value="ECO:0007669"/>
    <property type="project" value="TreeGrafter"/>
</dbReference>
<evidence type="ECO:0000259" key="11">
    <source>
        <dbReference type="Pfam" id="PF01138"/>
    </source>
</evidence>
<dbReference type="Gene3D" id="3.30.230.70">
    <property type="entry name" value="GHMP Kinase, N-terminal domain"/>
    <property type="match status" value="1"/>
</dbReference>
<dbReference type="GO" id="GO:0005730">
    <property type="term" value="C:nucleolus"/>
    <property type="evidence" value="ECO:0007669"/>
    <property type="project" value="UniProtKB-SubCell"/>
</dbReference>
<dbReference type="Pfam" id="PF03725">
    <property type="entry name" value="RNase_PH_C"/>
    <property type="match status" value="1"/>
</dbReference>
<keyword evidence="7" id="KW-0271">Exosome</keyword>
<comment type="subcellular location">
    <subcellularLocation>
        <location evidence="1">Cytoplasm</location>
    </subcellularLocation>
    <subcellularLocation>
        <location evidence="2">Nucleus</location>
        <location evidence="2">Nucleolus</location>
    </subcellularLocation>
</comment>
<dbReference type="SUPFAM" id="SSF54211">
    <property type="entry name" value="Ribosomal protein S5 domain 2-like"/>
    <property type="match status" value="1"/>
</dbReference>
<dbReference type="InterPro" id="IPR015847">
    <property type="entry name" value="ExoRNase_PH_dom2"/>
</dbReference>
<evidence type="ECO:0000256" key="2">
    <source>
        <dbReference type="ARBA" id="ARBA00004604"/>
    </source>
</evidence>
<evidence type="ECO:0000256" key="6">
    <source>
        <dbReference type="ARBA" id="ARBA00022552"/>
    </source>
</evidence>
<evidence type="ECO:0000256" key="9">
    <source>
        <dbReference type="ARBA" id="ARBA00023242"/>
    </source>
</evidence>
<feature type="domain" description="Exoribonuclease phosphorolytic" evidence="12">
    <location>
        <begin position="224"/>
        <end position="279"/>
    </location>
</feature>
<keyword evidence="9" id="KW-0539">Nucleus</keyword>
<keyword evidence="8" id="KW-0694">RNA-binding</keyword>
<dbReference type="EMBL" id="CABFWN010000001">
    <property type="protein sequence ID" value="VUG16318.1"/>
    <property type="molecule type" value="Genomic_DNA"/>
</dbReference>
<evidence type="ECO:0000256" key="1">
    <source>
        <dbReference type="ARBA" id="ARBA00004496"/>
    </source>
</evidence>
<dbReference type="InterPro" id="IPR001247">
    <property type="entry name" value="ExoRNase_PH_dom1"/>
</dbReference>
<dbReference type="AlphaFoldDB" id="A0A7D9CV16"/>
<evidence type="ECO:0000256" key="7">
    <source>
        <dbReference type="ARBA" id="ARBA00022835"/>
    </source>
</evidence>
<dbReference type="GO" id="GO:0035925">
    <property type="term" value="F:mRNA 3'-UTR AU-rich region binding"/>
    <property type="evidence" value="ECO:0007669"/>
    <property type="project" value="TreeGrafter"/>
</dbReference>
<dbReference type="GO" id="GO:0034473">
    <property type="term" value="P:U1 snRNA 3'-end processing"/>
    <property type="evidence" value="ECO:0007669"/>
    <property type="project" value="TreeGrafter"/>
</dbReference>
<sequence length="317" mass="35550">MGLDYNISNNEQQFVLDALKENTRLDGRKLLDMRNVEIQIFPDEYGHVDVKLGKTEVACKISASIEQPYKDRPFEGLFQINTEISPMCSPFFEVSQGASGGTSSRQTSEEILISRMIEKSVRRSNALDLENLCLVAGSKCWSVRADLHFLNYDGNFIDASCIAVMTALLHFKRPDVEVSGDDIVVFDTKQRDPVPLSILHIPLCVTFNFYNPNGDEENIKGESNGELIVVDTNLIEERLSLGSMTITLNKNQEVCQLLKSGGLNIDASLIMNCCTYAAKIVSQLTDQIHRVLKEDEHKRINPTEQKELQTVNSREAS</sequence>
<dbReference type="InterPro" id="IPR033100">
    <property type="entry name" value="Rrp45"/>
</dbReference>
<dbReference type="InterPro" id="IPR036345">
    <property type="entry name" value="ExoRNase_PH_dom2_sf"/>
</dbReference>
<evidence type="ECO:0000256" key="10">
    <source>
        <dbReference type="ARBA" id="ARBA00077933"/>
    </source>
</evidence>
<accession>A0A7D9CV16</accession>
<protein>
    <recommendedName>
        <fullName evidence="4">Exosome complex component RRP45</fullName>
    </recommendedName>
    <alternativeName>
        <fullName evidence="10">Ribosomal RNA-processing protein 45</fullName>
    </alternativeName>
</protein>
<evidence type="ECO:0000313" key="13">
    <source>
        <dbReference type="EMBL" id="VUG16318.1"/>
    </source>
</evidence>
<name>A0A7D9CV16_DEKBR</name>
<proteinExistence type="inferred from homology"/>
<dbReference type="CDD" id="cd11368">
    <property type="entry name" value="RNase_PH_RRP45"/>
    <property type="match status" value="1"/>
</dbReference>
<dbReference type="GO" id="GO:0000176">
    <property type="term" value="C:nuclear exosome (RNase complex)"/>
    <property type="evidence" value="ECO:0007669"/>
    <property type="project" value="UniProtKB-ARBA"/>
</dbReference>
<evidence type="ECO:0000256" key="5">
    <source>
        <dbReference type="ARBA" id="ARBA00022490"/>
    </source>
</evidence>
<dbReference type="InterPro" id="IPR027408">
    <property type="entry name" value="PNPase/RNase_PH_dom_sf"/>
</dbReference>
<evidence type="ECO:0000256" key="4">
    <source>
        <dbReference type="ARBA" id="ARBA00019572"/>
    </source>
</evidence>
<evidence type="ECO:0000256" key="8">
    <source>
        <dbReference type="ARBA" id="ARBA00022884"/>
    </source>
</evidence>
<evidence type="ECO:0000259" key="12">
    <source>
        <dbReference type="Pfam" id="PF03725"/>
    </source>
</evidence>
<organism evidence="13 14">
    <name type="scientific">Dekkera bruxellensis</name>
    <name type="common">Brettanomyces custersii</name>
    <dbReference type="NCBI Taxonomy" id="5007"/>
    <lineage>
        <taxon>Eukaryota</taxon>
        <taxon>Fungi</taxon>
        <taxon>Dikarya</taxon>
        <taxon>Ascomycota</taxon>
        <taxon>Saccharomycotina</taxon>
        <taxon>Pichiomycetes</taxon>
        <taxon>Pichiales</taxon>
        <taxon>Pichiaceae</taxon>
        <taxon>Brettanomyces</taxon>
    </lineage>
</organism>
<dbReference type="PANTHER" id="PTHR11097:SF14">
    <property type="entry name" value="EXOSOME COMPLEX COMPONENT RRP45"/>
    <property type="match status" value="1"/>
</dbReference>
<dbReference type="Proteomes" id="UP000478008">
    <property type="component" value="Unassembled WGS sequence"/>
</dbReference>
<dbReference type="GO" id="GO:0034476">
    <property type="term" value="P:U5 snRNA 3'-end processing"/>
    <property type="evidence" value="ECO:0007669"/>
    <property type="project" value="TreeGrafter"/>
</dbReference>
<dbReference type="SUPFAM" id="SSF55666">
    <property type="entry name" value="Ribonuclease PH domain 2-like"/>
    <property type="match status" value="1"/>
</dbReference>
<evidence type="ECO:0000313" key="14">
    <source>
        <dbReference type="Proteomes" id="UP000478008"/>
    </source>
</evidence>
<feature type="domain" description="Exoribonuclease phosphorolytic" evidence="11">
    <location>
        <begin position="34"/>
        <end position="174"/>
    </location>
</feature>
<dbReference type="FunFam" id="3.30.230.70:FF:000005">
    <property type="entry name" value="Exosome complex component RRP45"/>
    <property type="match status" value="1"/>
</dbReference>
<keyword evidence="6" id="KW-0698">rRNA processing</keyword>
<dbReference type="GO" id="GO:0071035">
    <property type="term" value="P:nuclear polyadenylation-dependent rRNA catabolic process"/>
    <property type="evidence" value="ECO:0007669"/>
    <property type="project" value="TreeGrafter"/>
</dbReference>
<reference evidence="13 14" key="1">
    <citation type="submission" date="2019-07" db="EMBL/GenBank/DDBJ databases">
        <authorList>
            <person name="Friedrich A."/>
            <person name="Schacherer J."/>
        </authorList>
    </citation>
    <scope>NUCLEOTIDE SEQUENCE [LARGE SCALE GENOMIC DNA]</scope>
</reference>